<reference evidence="2 3" key="1">
    <citation type="journal article" date="2023" name="G3 (Bethesda)">
        <title>A chromosome-level genome assembly of Zasmidium syzygii isolated from banana leaves.</title>
        <authorList>
            <person name="van Westerhoven A.C."/>
            <person name="Mehrabi R."/>
            <person name="Talebi R."/>
            <person name="Steentjes M.B.F."/>
            <person name="Corcolon B."/>
            <person name="Chong P.A."/>
            <person name="Kema G.H.J."/>
            <person name="Seidl M.F."/>
        </authorList>
    </citation>
    <scope>NUCLEOTIDE SEQUENCE [LARGE SCALE GENOMIC DNA]</scope>
    <source>
        <strain evidence="2 3">P124</strain>
    </source>
</reference>
<dbReference type="InterPro" id="IPR018846">
    <property type="entry name" value="Beta-prop_RSE1/DDB1/CPSF1_1st"/>
</dbReference>
<dbReference type="Gene3D" id="2.130.10.10">
    <property type="entry name" value="YVTN repeat-like/Quinoprotein amine dehydrogenase"/>
    <property type="match status" value="2"/>
</dbReference>
<dbReference type="PANTHER" id="PTHR10644">
    <property type="entry name" value="DNA REPAIR/RNA PROCESSING CPSF FAMILY"/>
    <property type="match status" value="1"/>
</dbReference>
<dbReference type="Pfam" id="PF10433">
    <property type="entry name" value="Beta-prop_RSE1_1st"/>
    <property type="match status" value="1"/>
</dbReference>
<name>A0ABR0EWY5_ZASCE</name>
<dbReference type="InterPro" id="IPR050358">
    <property type="entry name" value="RSE1/DDB1/CFT1"/>
</dbReference>
<protein>
    <recommendedName>
        <fullName evidence="1">RSE1/DDB1/CPSF1 first beta-propeller domain-containing protein</fullName>
    </recommendedName>
</protein>
<dbReference type="InterPro" id="IPR015943">
    <property type="entry name" value="WD40/YVTN_repeat-like_dom_sf"/>
</dbReference>
<evidence type="ECO:0000313" key="3">
    <source>
        <dbReference type="Proteomes" id="UP001305779"/>
    </source>
</evidence>
<evidence type="ECO:0000313" key="2">
    <source>
        <dbReference type="EMBL" id="KAK4506147.1"/>
    </source>
</evidence>
<dbReference type="EMBL" id="JAXOVC010000002">
    <property type="protein sequence ID" value="KAK4506147.1"/>
    <property type="molecule type" value="Genomic_DNA"/>
</dbReference>
<dbReference type="Proteomes" id="UP001305779">
    <property type="component" value="Unassembled WGS sequence"/>
</dbReference>
<comment type="caution">
    <text evidence="2">The sequence shown here is derived from an EMBL/GenBank/DDBJ whole genome shotgun (WGS) entry which is preliminary data.</text>
</comment>
<evidence type="ECO:0000259" key="1">
    <source>
        <dbReference type="Pfam" id="PF10433"/>
    </source>
</evidence>
<organism evidence="2 3">
    <name type="scientific">Zasmidium cellare</name>
    <name type="common">Wine cellar mold</name>
    <name type="synonym">Racodium cellare</name>
    <dbReference type="NCBI Taxonomy" id="395010"/>
    <lineage>
        <taxon>Eukaryota</taxon>
        <taxon>Fungi</taxon>
        <taxon>Dikarya</taxon>
        <taxon>Ascomycota</taxon>
        <taxon>Pezizomycotina</taxon>
        <taxon>Dothideomycetes</taxon>
        <taxon>Dothideomycetidae</taxon>
        <taxon>Mycosphaerellales</taxon>
        <taxon>Mycosphaerellaceae</taxon>
        <taxon>Zasmidium</taxon>
    </lineage>
</organism>
<gene>
    <name evidence="2" type="ORF">PRZ48_004112</name>
</gene>
<accession>A0ABR0EWY5</accession>
<keyword evidence="3" id="KW-1185">Reference proteome</keyword>
<sequence length="1295" mass="142269">MASTNATQIQPDASTCGIYTKTIVRSPVVRWILHAQVRDVRLNDSVFVGEDYLEVKEVGRKGHLQHIAIKSDFDAHIIATKVFNTNDDDDDDEANFLAQIKQEGSQDDLTTGRCPPQLVVLTLDSGNLVFIALRLDEEGAWRFVQCIVPLPQYERTLFQPGPHLAIDPSSRAVAIAARESQIVLYGTKPREQLRHELSTQPSEFCPISSTRPFKVEGVIQHADFLQPSSSDSDHVILLLIVICQGRTKAAVVEWTHSLGPRHAQLHSLHVLDESETVPSLLIPLRDAGFFLITDDQITIYKDILSGSVTSAKWALPQDPPRHPGISSSSPIWSSWVKPRRSKAALRDKDAIYLAREDGLVIWIDTKVGAKPSLNVSRAGELECHVGTAFASIGDEGGPDILAIAGETSTGRTVGIGPFFTTRMIEEMSREEAMKFEMIEIIPNWASATDMISAKSLHANRHHSAHTDNVLVTSGRQPYGAVTEIRRGLEGRVPARVSLEEILRNVTDMWAIPNRLGSVIVVLSSPMGTRLLRIDGDCEDLFEIDDLTAFDLNKSTILAGNTASGQLVQVTRHGFCVSSDIQGNFEDTQRMACEGDSIVTAAAIVYEANVLVLAQENEGTFEVRCYSVSSDNEPDIQLRASVAVECQVLSLAAAQIGEALLVAASLADGSLTVIFFSGTSPKSHTQVLPHTTDAPSICDHVVLLQSSNSDVRTDDFLLVCGLRDGRIATFVVDLGASQPLALKDMITFRDSTVKLVPLNTRRAVYALSGTSICLLSWNGTTVSLENIWLADKAEPELPQPSIIACAQTPQAMWLTSSMLADSLAIASEDELFFAAVQPLTTTVPRQIPVEGTPNRLIYAESLRNIVCSSLFAGVRTFASSRPHTAPEERRQIWPIISFIPRGEADPYQHHMQPGDRVSALLEWSYKARQSNKTYSFILVGGKHRRRNGNVQGRVTFLQLSLRNWRVESVSQRYTLDFPAEVYALARLDDATIVVCAGELVYNYTYREEQNEWQCIRTANGQGGVRLASPGVYATVENESGAPSVAISTACDSLIVMNGPSGEVDAMGPHAQNLLCHHVIPKTSSRRLALVSTKHGELSGLSWSTGRQSQSAQLEFTANLRRSLTRLVPSTPPPRKVPAPDGIIHDRIVGSATDGALVGIVLIDPTLWRRLSWLQRLIEWSPILSPHAQQTPIYDRFANEGGITLPERGLPIGFSTPTLIPLQTRNRKEHDLHIDGDVLARVLERKDGIQEVRNVMTMLASETEHAVGRWMMEHLDEEMEALGEVVGLVRGLEGWIS</sequence>
<proteinExistence type="predicted"/>
<feature type="domain" description="RSE1/DDB1/CPSF1 first beta-propeller" evidence="1">
    <location>
        <begin position="28"/>
        <end position="425"/>
    </location>
</feature>